<sequence length="62" mass="6429">MSSEEGSQNQNLSYNGTVEVSFESKDKTWSCSGATSSRADCDGGSDDKAMSSSSSGDHGPDE</sequence>
<evidence type="ECO:0000256" key="1">
    <source>
        <dbReference type="SAM" id="MobiDB-lite"/>
    </source>
</evidence>
<dbReference type="EMBL" id="JABWDY010016993">
    <property type="protein sequence ID" value="KAF5195689.1"/>
    <property type="molecule type" value="Genomic_DNA"/>
</dbReference>
<proteinExistence type="predicted"/>
<feature type="compositionally biased region" description="Basic and acidic residues" evidence="1">
    <location>
        <begin position="39"/>
        <end position="49"/>
    </location>
</feature>
<evidence type="ECO:0000313" key="3">
    <source>
        <dbReference type="Proteomes" id="UP000554482"/>
    </source>
</evidence>
<evidence type="ECO:0000313" key="2">
    <source>
        <dbReference type="EMBL" id="KAF5195689.1"/>
    </source>
</evidence>
<gene>
    <name evidence="2" type="ORF">FRX31_014721</name>
</gene>
<feature type="compositionally biased region" description="Low complexity" evidence="1">
    <location>
        <begin position="50"/>
        <end position="62"/>
    </location>
</feature>
<comment type="caution">
    <text evidence="2">The sequence shown here is derived from an EMBL/GenBank/DDBJ whole genome shotgun (WGS) entry which is preliminary data.</text>
</comment>
<accession>A0A7J6WE71</accession>
<dbReference type="AlphaFoldDB" id="A0A7J6WE71"/>
<reference evidence="2 3" key="1">
    <citation type="submission" date="2020-06" db="EMBL/GenBank/DDBJ databases">
        <title>Transcriptomic and genomic resources for Thalictrum thalictroides and T. hernandezii: Facilitating candidate gene discovery in an emerging model plant lineage.</title>
        <authorList>
            <person name="Arias T."/>
            <person name="Riano-Pachon D.M."/>
            <person name="Di Stilio V.S."/>
        </authorList>
    </citation>
    <scope>NUCLEOTIDE SEQUENCE [LARGE SCALE GENOMIC DNA]</scope>
    <source>
        <strain evidence="3">cv. WT478/WT964</strain>
        <tissue evidence="2">Leaves</tissue>
    </source>
</reference>
<name>A0A7J6WE71_THATH</name>
<feature type="region of interest" description="Disordered" evidence="1">
    <location>
        <begin position="25"/>
        <end position="62"/>
    </location>
</feature>
<organism evidence="2 3">
    <name type="scientific">Thalictrum thalictroides</name>
    <name type="common">Rue-anemone</name>
    <name type="synonym">Anemone thalictroides</name>
    <dbReference type="NCBI Taxonomy" id="46969"/>
    <lineage>
        <taxon>Eukaryota</taxon>
        <taxon>Viridiplantae</taxon>
        <taxon>Streptophyta</taxon>
        <taxon>Embryophyta</taxon>
        <taxon>Tracheophyta</taxon>
        <taxon>Spermatophyta</taxon>
        <taxon>Magnoliopsida</taxon>
        <taxon>Ranunculales</taxon>
        <taxon>Ranunculaceae</taxon>
        <taxon>Thalictroideae</taxon>
        <taxon>Thalictrum</taxon>
    </lineage>
</organism>
<protein>
    <submittedName>
        <fullName evidence="2">Uncharacterized protein</fullName>
    </submittedName>
</protein>
<dbReference type="Proteomes" id="UP000554482">
    <property type="component" value="Unassembled WGS sequence"/>
</dbReference>
<keyword evidence="3" id="KW-1185">Reference proteome</keyword>
<feature type="compositionally biased region" description="Polar residues" evidence="1">
    <location>
        <begin position="29"/>
        <end position="38"/>
    </location>
</feature>